<dbReference type="SUPFAM" id="SSF47090">
    <property type="entry name" value="PGBD-like"/>
    <property type="match status" value="1"/>
</dbReference>
<feature type="signal peptide" evidence="1">
    <location>
        <begin position="1"/>
        <end position="17"/>
    </location>
</feature>
<dbReference type="EMBL" id="JANHAX010000004">
    <property type="protein sequence ID" value="MDQ2091080.1"/>
    <property type="molecule type" value="Genomic_DNA"/>
</dbReference>
<gene>
    <name evidence="3" type="ORF">NO357_14340</name>
</gene>
<evidence type="ECO:0000256" key="1">
    <source>
        <dbReference type="SAM" id="SignalP"/>
    </source>
</evidence>
<feature type="chain" id="PRO_5042121973" evidence="1">
    <location>
        <begin position="18"/>
        <end position="177"/>
    </location>
</feature>
<comment type="caution">
    <text evidence="3">The sequence shown here is derived from an EMBL/GenBank/DDBJ whole genome shotgun (WGS) entry which is preliminary data.</text>
</comment>
<dbReference type="AlphaFoldDB" id="A0AAE3WEV3"/>
<organism evidence="3 4">
    <name type="scientific">Marimonas arenosa</name>
    <dbReference type="NCBI Taxonomy" id="1795305"/>
    <lineage>
        <taxon>Bacteria</taxon>
        <taxon>Pseudomonadati</taxon>
        <taxon>Pseudomonadota</taxon>
        <taxon>Alphaproteobacteria</taxon>
        <taxon>Rhodobacterales</taxon>
        <taxon>Paracoccaceae</taxon>
        <taxon>Marimonas</taxon>
    </lineage>
</organism>
<dbReference type="InterPro" id="IPR036365">
    <property type="entry name" value="PGBD-like_sf"/>
</dbReference>
<reference evidence="3" key="1">
    <citation type="submission" date="2022-07" db="EMBL/GenBank/DDBJ databases">
        <authorList>
            <person name="Otstavnykh N."/>
            <person name="Isaeva M."/>
            <person name="Bystritskaya E."/>
        </authorList>
    </citation>
    <scope>NUCLEOTIDE SEQUENCE</scope>
    <source>
        <strain evidence="3">KCTC 52189</strain>
    </source>
</reference>
<feature type="domain" description="Peptidoglycan binding-like" evidence="2">
    <location>
        <begin position="117"/>
        <end position="153"/>
    </location>
</feature>
<dbReference type="PROSITE" id="PS51257">
    <property type="entry name" value="PROKAR_LIPOPROTEIN"/>
    <property type="match status" value="1"/>
</dbReference>
<dbReference type="RefSeq" id="WP_306736366.1">
    <property type="nucleotide sequence ID" value="NZ_JANHAX010000004.1"/>
</dbReference>
<evidence type="ECO:0000259" key="2">
    <source>
        <dbReference type="Pfam" id="PF01471"/>
    </source>
</evidence>
<dbReference type="Pfam" id="PF01471">
    <property type="entry name" value="PG_binding_1"/>
    <property type="match status" value="1"/>
</dbReference>
<proteinExistence type="predicted"/>
<keyword evidence="4" id="KW-1185">Reference proteome</keyword>
<accession>A0AAE3WEV3</accession>
<dbReference type="InterPro" id="IPR036366">
    <property type="entry name" value="PGBDSf"/>
</dbReference>
<name>A0AAE3WEV3_9RHOB</name>
<evidence type="ECO:0000313" key="3">
    <source>
        <dbReference type="EMBL" id="MDQ2091080.1"/>
    </source>
</evidence>
<protein>
    <submittedName>
        <fullName evidence="3">Peptidoglycan-binding protein</fullName>
    </submittedName>
</protein>
<dbReference type="InterPro" id="IPR002477">
    <property type="entry name" value="Peptidoglycan-bd-like"/>
</dbReference>
<reference evidence="3" key="2">
    <citation type="submission" date="2023-02" db="EMBL/GenBank/DDBJ databases">
        <title>'Rhodoalgimonas zhirmunskyi' gen. nov., isolated from a red alga.</title>
        <authorList>
            <person name="Nedashkovskaya O.I."/>
            <person name="Otstavnykh N.Y."/>
            <person name="Bystritskaya E.P."/>
            <person name="Balabanova L.A."/>
            <person name="Isaeva M.P."/>
        </authorList>
    </citation>
    <scope>NUCLEOTIDE SEQUENCE</scope>
    <source>
        <strain evidence="3">KCTC 52189</strain>
    </source>
</reference>
<sequence length="177" mass="19375">MSPRILLTAFGTCAMLAACNPAPGVTRFSEPALVQTFQQAPPGAPDGSCWGKEVTPPRYKTVSGHVMVQPAQVLADGTVMSEPIYKREDRKAIIEPQRELWFRMPCEADLPPDFTASLQRALQARGHYHGAITGEMDGRTRHAVRRYQAPQGLDSAILSLAAARKLGLVPVERPEKE</sequence>
<keyword evidence="1" id="KW-0732">Signal</keyword>
<evidence type="ECO:0000313" key="4">
    <source>
        <dbReference type="Proteomes" id="UP001226762"/>
    </source>
</evidence>
<dbReference type="Gene3D" id="1.10.101.10">
    <property type="entry name" value="PGBD-like superfamily/PGBD"/>
    <property type="match status" value="1"/>
</dbReference>
<dbReference type="Proteomes" id="UP001226762">
    <property type="component" value="Unassembled WGS sequence"/>
</dbReference>